<dbReference type="RefSeq" id="WP_093921718.1">
    <property type="nucleotide sequence ID" value="NZ_FONW01000019.1"/>
</dbReference>
<dbReference type="Gene3D" id="3.30.2130.10">
    <property type="entry name" value="VC0802-like"/>
    <property type="match status" value="1"/>
</dbReference>
<evidence type="ECO:0000313" key="2">
    <source>
        <dbReference type="EMBL" id="SFF88162.1"/>
    </source>
</evidence>
<dbReference type="Pfam" id="PF19571">
    <property type="entry name" value="ACT_8"/>
    <property type="match status" value="1"/>
</dbReference>
<gene>
    <name evidence="2" type="ORF">SAMN05216283_11927</name>
</gene>
<name>A0A1I2M9Q5_9BACT</name>
<dbReference type="SUPFAM" id="SSF55021">
    <property type="entry name" value="ACT-like"/>
    <property type="match status" value="2"/>
</dbReference>
<dbReference type="PANTHER" id="PTHR40099:SF1">
    <property type="entry name" value="ACETOLACTATE SYNTHASE, SMALL SUBUNIT"/>
    <property type="match status" value="1"/>
</dbReference>
<dbReference type="PANTHER" id="PTHR40099">
    <property type="entry name" value="ACETOLACTATE SYNTHASE, SMALL SUBUNIT"/>
    <property type="match status" value="1"/>
</dbReference>
<evidence type="ECO:0000259" key="1">
    <source>
        <dbReference type="PROSITE" id="PS51671"/>
    </source>
</evidence>
<sequence>MAYQVSIFLENKTGHFERVTRVLRENHINIRSMTLTHTVSGWGIFNLLVNQPQKACEALQDNGFSATLRQVLAFGMDDHPGGLDETLVQLARAGVNFLNAYGRVLEDNKRALLIVDVEDYELALEQVTAVDLYPLADELVYGVTSKKIS</sequence>
<organism evidence="2 3">
    <name type="scientific">Sunxiuqinia elliptica</name>
    <dbReference type="NCBI Taxonomy" id="655355"/>
    <lineage>
        <taxon>Bacteria</taxon>
        <taxon>Pseudomonadati</taxon>
        <taxon>Bacteroidota</taxon>
        <taxon>Bacteroidia</taxon>
        <taxon>Marinilabiliales</taxon>
        <taxon>Prolixibacteraceae</taxon>
        <taxon>Sunxiuqinia</taxon>
    </lineage>
</organism>
<reference evidence="2 3" key="1">
    <citation type="submission" date="2016-10" db="EMBL/GenBank/DDBJ databases">
        <authorList>
            <person name="de Groot N.N."/>
        </authorList>
    </citation>
    <scope>NUCLEOTIDE SEQUENCE [LARGE SCALE GENOMIC DNA]</scope>
    <source>
        <strain evidence="2 3">CGMCC 1.9156</strain>
    </source>
</reference>
<feature type="domain" description="ACT" evidence="1">
    <location>
        <begin position="4"/>
        <end position="85"/>
    </location>
</feature>
<dbReference type="EMBL" id="FONW01000019">
    <property type="protein sequence ID" value="SFF88162.1"/>
    <property type="molecule type" value="Genomic_DNA"/>
</dbReference>
<dbReference type="Proteomes" id="UP000198964">
    <property type="component" value="Unassembled WGS sequence"/>
</dbReference>
<dbReference type="InterPro" id="IPR045865">
    <property type="entry name" value="ACT-like_dom_sf"/>
</dbReference>
<accession>A0A1I2M9Q5</accession>
<dbReference type="AlphaFoldDB" id="A0A1I2M9Q5"/>
<dbReference type="InterPro" id="IPR045739">
    <property type="entry name" value="ACT_dom_pair"/>
</dbReference>
<proteinExistence type="predicted"/>
<keyword evidence="3" id="KW-1185">Reference proteome</keyword>
<protein>
    <submittedName>
        <fullName evidence="2">Uncharacterized conserved protein, contains tandem ACT domains</fullName>
    </submittedName>
</protein>
<dbReference type="STRING" id="655355.SAMN05216283_11927"/>
<evidence type="ECO:0000313" key="3">
    <source>
        <dbReference type="Proteomes" id="UP000198964"/>
    </source>
</evidence>
<dbReference type="InterPro" id="IPR002912">
    <property type="entry name" value="ACT_dom"/>
</dbReference>
<dbReference type="PROSITE" id="PS51671">
    <property type="entry name" value="ACT"/>
    <property type="match status" value="1"/>
</dbReference>